<sequence length="351" mass="38782">MGKDVMQPIRTLDEFFQRSGASVSLYHMGRRVNPCPIDALRQLENAQSPWPEPWQGQARVAIVFRLGDMPEPAIWFLALPLDEEGHLVPAQRDAFLNRLLETLGRNVSQLGQAHGSEVDNLMKDNPLAFTPSAPFQAMLNARATHALDLPASRYFEPVDAYLRDPQALDWQQLGLQGIADVVVRLNEETAERLATQFARLPTEVAQAFCLCLEHQPLPSSLVAALRQRGEKAIIAGDLEMLCACVRAVGATDTDEAGNWYTQLLHDETTSGPDVLAAMAGRGWSHLEDGERLPLFLSRLADDERTDFIAMVKDLALIPRLRLPLLMALRDAPEGSRIHARVAELSADSGQG</sequence>
<accession>A0A1H9VZN5</accession>
<evidence type="ECO:0000313" key="2">
    <source>
        <dbReference type="Proteomes" id="UP000198505"/>
    </source>
</evidence>
<protein>
    <recommendedName>
        <fullName evidence="3">DUF3549 domain-containing protein</fullName>
    </recommendedName>
</protein>
<name>A0A1H9VZN5_9GAMM</name>
<dbReference type="InterPro" id="IPR021936">
    <property type="entry name" value="DUF3549"/>
</dbReference>
<reference evidence="2" key="1">
    <citation type="submission" date="2016-10" db="EMBL/GenBank/DDBJ databases">
        <authorList>
            <person name="Varghese N."/>
            <person name="Submissions S."/>
        </authorList>
    </citation>
    <scope>NUCLEOTIDE SEQUENCE [LARGE SCALE GENOMIC DNA]</scope>
    <source>
        <strain evidence="2">CGMCC 1.6495</strain>
    </source>
</reference>
<dbReference type="STRING" id="416874.SAMN04487958_11193"/>
<keyword evidence="2" id="KW-1185">Reference proteome</keyword>
<evidence type="ECO:0000313" key="1">
    <source>
        <dbReference type="EMBL" id="SES26743.1"/>
    </source>
</evidence>
<evidence type="ECO:0008006" key="3">
    <source>
        <dbReference type="Google" id="ProtNLM"/>
    </source>
</evidence>
<gene>
    <name evidence="1" type="ORF">SAMN04487958_11193</name>
</gene>
<proteinExistence type="predicted"/>
<dbReference type="EMBL" id="FOGS01000011">
    <property type="protein sequence ID" value="SES26743.1"/>
    <property type="molecule type" value="Genomic_DNA"/>
</dbReference>
<organism evidence="1 2">
    <name type="scientific">Vreelandella subterranea</name>
    <dbReference type="NCBI Taxonomy" id="416874"/>
    <lineage>
        <taxon>Bacteria</taxon>
        <taxon>Pseudomonadati</taxon>
        <taxon>Pseudomonadota</taxon>
        <taxon>Gammaproteobacteria</taxon>
        <taxon>Oceanospirillales</taxon>
        <taxon>Halomonadaceae</taxon>
        <taxon>Vreelandella</taxon>
    </lineage>
</organism>
<dbReference type="AlphaFoldDB" id="A0A1H9VZN5"/>
<dbReference type="Pfam" id="PF12069">
    <property type="entry name" value="DUF3549"/>
    <property type="match status" value="1"/>
</dbReference>
<dbReference type="Proteomes" id="UP000198505">
    <property type="component" value="Unassembled WGS sequence"/>
</dbReference>